<evidence type="ECO:0000256" key="8">
    <source>
        <dbReference type="ARBA" id="ARBA00023242"/>
    </source>
</evidence>
<keyword evidence="5" id="KW-0862">Zinc</keyword>
<keyword evidence="6" id="KW-0805">Transcription regulation</keyword>
<name>A0A6A6UHE0_9PEZI</name>
<dbReference type="FunFam" id="3.30.160.60:FF:000758">
    <property type="entry name" value="C2H2 transcription factor, putative"/>
    <property type="match status" value="1"/>
</dbReference>
<feature type="compositionally biased region" description="Polar residues" evidence="10">
    <location>
        <begin position="7"/>
        <end position="22"/>
    </location>
</feature>
<evidence type="ECO:0000256" key="4">
    <source>
        <dbReference type="ARBA" id="ARBA00022771"/>
    </source>
</evidence>
<dbReference type="PROSITE" id="PS50157">
    <property type="entry name" value="ZINC_FINGER_C2H2_2"/>
    <property type="match status" value="2"/>
</dbReference>
<dbReference type="EMBL" id="MU004233">
    <property type="protein sequence ID" value="KAF2670971.1"/>
    <property type="molecule type" value="Genomic_DNA"/>
</dbReference>
<dbReference type="AlphaFoldDB" id="A0A6A6UHE0"/>
<sequence length="716" mass="77617">MSAFRAVNTSVAVNHRPSTMEQATPPPLQATNQHVNLESPAEDPSAKTPTRESFAGIVGQKPLPAIPTRTSPERPDSKMGEDFSMETRSIESPLPIHEEEDDEDVEMTDSKDLKDGSEEQDSADGDSGRSSKKKKGQRFFCTDFPPCQLSFTRSEHLARHIRKHTGERPFQCHCSRRFSRLDNLRQHAQTVHVNEDIPTDSLAATGTRFQRQIRTERVRPANRSRASTFSSAPNPVHVHRGHSRNLSSSSITSIASTSSISTYGGDEVRRIGFETPRTNRLSVDTYVPTSTPGSGASLPPYYGIGNSSPTGYSTPTSASYSHGNSSPRFSSGLGSPASSISRSLYYGSKTPSRRLSVPGSNPFQSSHSPDTHTSSYMSPVPSNAAVARHSAYIATPSNSNMDSRRGSISEADWRRRTWHPNTNTQLGSRLQPNVPAQHIADLPRPVFNSQQIGGQVPRLPGIETFDQPPPPSLLLGQRPPSPMQLDGPSTSHVSEASLAPVPESNHRISWGASTLQNGINRLDISKDAQAQGQESRSWNPANINAGAADSYAQPASRYPQQSSEAPVEPPTTPKKSKRMGWYMQPPASAASQSQTTQRTSPDSISSDGAPTPVTTAADYHPAIVQNNGHVEPAPAIHMQGGEEQTKVASAPAYQPYQYQQVSKHEVPGPQVPSQASQPKGYETLPPTAYVPPTDKGSDMRRLEALVAVATSEEQRI</sequence>
<feature type="region of interest" description="Disordered" evidence="10">
    <location>
        <begin position="282"/>
        <end position="337"/>
    </location>
</feature>
<dbReference type="OrthoDB" id="624345at2759"/>
<evidence type="ECO:0000256" key="1">
    <source>
        <dbReference type="ARBA" id="ARBA00004123"/>
    </source>
</evidence>
<dbReference type="GO" id="GO:0051701">
    <property type="term" value="P:biological process involved in interaction with host"/>
    <property type="evidence" value="ECO:0007669"/>
    <property type="project" value="UniProtKB-ARBA"/>
</dbReference>
<dbReference type="FunFam" id="3.30.160.60:FF:000606">
    <property type="entry name" value="C2H2 transcription factor, putative"/>
    <property type="match status" value="1"/>
</dbReference>
<evidence type="ECO:0000256" key="2">
    <source>
        <dbReference type="ARBA" id="ARBA00022723"/>
    </source>
</evidence>
<dbReference type="PANTHER" id="PTHR40626">
    <property type="entry name" value="MIP31509P"/>
    <property type="match status" value="1"/>
</dbReference>
<dbReference type="InterPro" id="IPR036236">
    <property type="entry name" value="Znf_C2H2_sf"/>
</dbReference>
<dbReference type="Gene3D" id="3.30.160.60">
    <property type="entry name" value="Classic Zinc Finger"/>
    <property type="match status" value="2"/>
</dbReference>
<gene>
    <name evidence="12" type="ORF">BT63DRAFT_205244</name>
</gene>
<feature type="region of interest" description="Disordered" evidence="10">
    <location>
        <begin position="217"/>
        <end position="259"/>
    </location>
</feature>
<keyword evidence="2" id="KW-0479">Metal-binding</keyword>
<feature type="compositionally biased region" description="Polar residues" evidence="10">
    <location>
        <begin position="589"/>
        <end position="614"/>
    </location>
</feature>
<keyword evidence="13" id="KW-1185">Reference proteome</keyword>
<feature type="compositionally biased region" description="Polar residues" evidence="10">
    <location>
        <begin position="305"/>
        <end position="329"/>
    </location>
</feature>
<evidence type="ECO:0000256" key="7">
    <source>
        <dbReference type="ARBA" id="ARBA00023163"/>
    </source>
</evidence>
<dbReference type="GO" id="GO:0005634">
    <property type="term" value="C:nucleus"/>
    <property type="evidence" value="ECO:0007669"/>
    <property type="project" value="UniProtKB-SubCell"/>
</dbReference>
<keyword evidence="3" id="KW-0677">Repeat</keyword>
<evidence type="ECO:0000256" key="5">
    <source>
        <dbReference type="ARBA" id="ARBA00022833"/>
    </source>
</evidence>
<feature type="region of interest" description="Disordered" evidence="10">
    <location>
        <begin position="1"/>
        <end position="136"/>
    </location>
</feature>
<keyword evidence="7" id="KW-0804">Transcription</keyword>
<dbReference type="GO" id="GO:0000981">
    <property type="term" value="F:DNA-binding transcription factor activity, RNA polymerase II-specific"/>
    <property type="evidence" value="ECO:0007669"/>
    <property type="project" value="InterPro"/>
</dbReference>
<evidence type="ECO:0000256" key="3">
    <source>
        <dbReference type="ARBA" id="ARBA00022737"/>
    </source>
</evidence>
<evidence type="ECO:0000259" key="11">
    <source>
        <dbReference type="PROSITE" id="PS50157"/>
    </source>
</evidence>
<dbReference type="SUPFAM" id="SSF57667">
    <property type="entry name" value="beta-beta-alpha zinc fingers"/>
    <property type="match status" value="1"/>
</dbReference>
<dbReference type="GO" id="GO:0000785">
    <property type="term" value="C:chromatin"/>
    <property type="evidence" value="ECO:0007669"/>
    <property type="project" value="TreeGrafter"/>
</dbReference>
<evidence type="ECO:0000313" key="12">
    <source>
        <dbReference type="EMBL" id="KAF2670971.1"/>
    </source>
</evidence>
<feature type="compositionally biased region" description="Acidic residues" evidence="10">
    <location>
        <begin position="98"/>
        <end position="107"/>
    </location>
</feature>
<feature type="region of interest" description="Disordered" evidence="10">
    <location>
        <begin position="349"/>
        <end position="380"/>
    </location>
</feature>
<evidence type="ECO:0000256" key="6">
    <source>
        <dbReference type="ARBA" id="ARBA00023015"/>
    </source>
</evidence>
<protein>
    <recommendedName>
        <fullName evidence="11">C2H2-type domain-containing protein</fullName>
    </recommendedName>
</protein>
<keyword evidence="4 9" id="KW-0863">Zinc-finger</keyword>
<feature type="compositionally biased region" description="Polar residues" evidence="10">
    <location>
        <begin position="419"/>
        <end position="431"/>
    </location>
</feature>
<proteinExistence type="predicted"/>
<dbReference type="Proteomes" id="UP000799302">
    <property type="component" value="Unassembled WGS sequence"/>
</dbReference>
<dbReference type="InterPro" id="IPR051059">
    <property type="entry name" value="VerF-like"/>
</dbReference>
<feature type="region of interest" description="Disordered" evidence="10">
    <location>
        <begin position="395"/>
        <end position="431"/>
    </location>
</feature>
<dbReference type="InterPro" id="IPR013087">
    <property type="entry name" value="Znf_C2H2_type"/>
</dbReference>
<evidence type="ECO:0000256" key="9">
    <source>
        <dbReference type="PROSITE-ProRule" id="PRU00042"/>
    </source>
</evidence>
<feature type="domain" description="C2H2-type" evidence="11">
    <location>
        <begin position="139"/>
        <end position="169"/>
    </location>
</feature>
<feature type="region of interest" description="Disordered" evidence="10">
    <location>
        <begin position="550"/>
        <end position="615"/>
    </location>
</feature>
<feature type="compositionally biased region" description="Basic and acidic residues" evidence="10">
    <location>
        <begin position="108"/>
        <end position="117"/>
    </location>
</feature>
<keyword evidence="8" id="KW-0539">Nucleus</keyword>
<feature type="region of interest" description="Disordered" evidence="10">
    <location>
        <begin position="452"/>
        <end position="505"/>
    </location>
</feature>
<organism evidence="12 13">
    <name type="scientific">Microthyrium microscopicum</name>
    <dbReference type="NCBI Taxonomy" id="703497"/>
    <lineage>
        <taxon>Eukaryota</taxon>
        <taxon>Fungi</taxon>
        <taxon>Dikarya</taxon>
        <taxon>Ascomycota</taxon>
        <taxon>Pezizomycotina</taxon>
        <taxon>Dothideomycetes</taxon>
        <taxon>Dothideomycetes incertae sedis</taxon>
        <taxon>Microthyriales</taxon>
        <taxon>Microthyriaceae</taxon>
        <taxon>Microthyrium</taxon>
    </lineage>
</organism>
<feature type="region of interest" description="Disordered" evidence="10">
    <location>
        <begin position="660"/>
        <end position="697"/>
    </location>
</feature>
<dbReference type="GO" id="GO:0000978">
    <property type="term" value="F:RNA polymerase II cis-regulatory region sequence-specific DNA binding"/>
    <property type="evidence" value="ECO:0007669"/>
    <property type="project" value="InterPro"/>
</dbReference>
<feature type="compositionally biased region" description="Polar residues" evidence="10">
    <location>
        <begin position="224"/>
        <end position="233"/>
    </location>
</feature>
<feature type="compositionally biased region" description="Polar residues" evidence="10">
    <location>
        <begin position="282"/>
        <end position="294"/>
    </location>
</feature>
<evidence type="ECO:0000313" key="13">
    <source>
        <dbReference type="Proteomes" id="UP000799302"/>
    </source>
</evidence>
<feature type="compositionally biased region" description="Low complexity" evidence="10">
    <location>
        <begin position="247"/>
        <end position="259"/>
    </location>
</feature>
<feature type="compositionally biased region" description="Basic and acidic residues" evidence="10">
    <location>
        <begin position="71"/>
        <end position="81"/>
    </location>
</feature>
<feature type="compositionally biased region" description="Basic and acidic residues" evidence="10">
    <location>
        <begin position="402"/>
        <end position="415"/>
    </location>
</feature>
<evidence type="ECO:0000256" key="10">
    <source>
        <dbReference type="SAM" id="MobiDB-lite"/>
    </source>
</evidence>
<dbReference type="GO" id="GO:0008270">
    <property type="term" value="F:zinc ion binding"/>
    <property type="evidence" value="ECO:0007669"/>
    <property type="project" value="UniProtKB-KW"/>
</dbReference>
<feature type="compositionally biased region" description="Polar residues" evidence="10">
    <location>
        <begin position="358"/>
        <end position="380"/>
    </location>
</feature>
<reference evidence="12" key="1">
    <citation type="journal article" date="2020" name="Stud. Mycol.">
        <title>101 Dothideomycetes genomes: a test case for predicting lifestyles and emergence of pathogens.</title>
        <authorList>
            <person name="Haridas S."/>
            <person name="Albert R."/>
            <person name="Binder M."/>
            <person name="Bloem J."/>
            <person name="Labutti K."/>
            <person name="Salamov A."/>
            <person name="Andreopoulos B."/>
            <person name="Baker S."/>
            <person name="Barry K."/>
            <person name="Bills G."/>
            <person name="Bluhm B."/>
            <person name="Cannon C."/>
            <person name="Castanera R."/>
            <person name="Culley D."/>
            <person name="Daum C."/>
            <person name="Ezra D."/>
            <person name="Gonzalez J."/>
            <person name="Henrissat B."/>
            <person name="Kuo A."/>
            <person name="Liang C."/>
            <person name="Lipzen A."/>
            <person name="Lutzoni F."/>
            <person name="Magnuson J."/>
            <person name="Mondo S."/>
            <person name="Nolan M."/>
            <person name="Ohm R."/>
            <person name="Pangilinan J."/>
            <person name="Park H.-J."/>
            <person name="Ramirez L."/>
            <person name="Alfaro M."/>
            <person name="Sun H."/>
            <person name="Tritt A."/>
            <person name="Yoshinaga Y."/>
            <person name="Zwiers L.-H."/>
            <person name="Turgeon B."/>
            <person name="Goodwin S."/>
            <person name="Spatafora J."/>
            <person name="Crous P."/>
            <person name="Grigoriev I."/>
        </authorList>
    </citation>
    <scope>NUCLEOTIDE SEQUENCE</scope>
    <source>
        <strain evidence="12">CBS 115976</strain>
    </source>
</reference>
<dbReference type="PANTHER" id="PTHR40626:SF11">
    <property type="entry name" value="ZINC FINGER PROTEIN YPR022C"/>
    <property type="match status" value="1"/>
</dbReference>
<comment type="subcellular location">
    <subcellularLocation>
        <location evidence="1">Nucleus</location>
    </subcellularLocation>
</comment>
<feature type="domain" description="C2H2-type" evidence="11">
    <location>
        <begin position="170"/>
        <end position="197"/>
    </location>
</feature>
<accession>A0A6A6UHE0</accession>